<organism evidence="3 4">
    <name type="scientific">Collybiopsis luxurians FD-317 M1</name>
    <dbReference type="NCBI Taxonomy" id="944289"/>
    <lineage>
        <taxon>Eukaryota</taxon>
        <taxon>Fungi</taxon>
        <taxon>Dikarya</taxon>
        <taxon>Basidiomycota</taxon>
        <taxon>Agaricomycotina</taxon>
        <taxon>Agaricomycetes</taxon>
        <taxon>Agaricomycetidae</taxon>
        <taxon>Agaricales</taxon>
        <taxon>Marasmiineae</taxon>
        <taxon>Omphalotaceae</taxon>
        <taxon>Collybiopsis</taxon>
        <taxon>Collybiopsis luxurians</taxon>
    </lineage>
</organism>
<dbReference type="AlphaFoldDB" id="A0A0D0BJB4"/>
<dbReference type="EMBL" id="KN834812">
    <property type="protein sequence ID" value="KIK54841.1"/>
    <property type="molecule type" value="Genomic_DNA"/>
</dbReference>
<evidence type="ECO:0000256" key="2">
    <source>
        <dbReference type="SAM" id="SignalP"/>
    </source>
</evidence>
<protein>
    <submittedName>
        <fullName evidence="3">Uncharacterized protein</fullName>
    </submittedName>
</protein>
<feature type="signal peptide" evidence="2">
    <location>
        <begin position="1"/>
        <end position="22"/>
    </location>
</feature>
<dbReference type="Proteomes" id="UP000053593">
    <property type="component" value="Unassembled WGS sequence"/>
</dbReference>
<feature type="compositionally biased region" description="Polar residues" evidence="1">
    <location>
        <begin position="70"/>
        <end position="86"/>
    </location>
</feature>
<reference evidence="3 4" key="1">
    <citation type="submission" date="2014-04" db="EMBL/GenBank/DDBJ databases">
        <title>Evolutionary Origins and Diversification of the Mycorrhizal Mutualists.</title>
        <authorList>
            <consortium name="DOE Joint Genome Institute"/>
            <consortium name="Mycorrhizal Genomics Consortium"/>
            <person name="Kohler A."/>
            <person name="Kuo A."/>
            <person name="Nagy L.G."/>
            <person name="Floudas D."/>
            <person name="Copeland A."/>
            <person name="Barry K.W."/>
            <person name="Cichocki N."/>
            <person name="Veneault-Fourrey C."/>
            <person name="LaButti K."/>
            <person name="Lindquist E.A."/>
            <person name="Lipzen A."/>
            <person name="Lundell T."/>
            <person name="Morin E."/>
            <person name="Murat C."/>
            <person name="Riley R."/>
            <person name="Ohm R."/>
            <person name="Sun H."/>
            <person name="Tunlid A."/>
            <person name="Henrissat B."/>
            <person name="Grigoriev I.V."/>
            <person name="Hibbett D.S."/>
            <person name="Martin F."/>
        </authorList>
    </citation>
    <scope>NUCLEOTIDE SEQUENCE [LARGE SCALE GENOMIC DNA]</scope>
    <source>
        <strain evidence="3 4">FD-317 M1</strain>
    </source>
</reference>
<keyword evidence="4" id="KW-1185">Reference proteome</keyword>
<gene>
    <name evidence="3" type="ORF">GYMLUDRAFT_891941</name>
</gene>
<accession>A0A0D0BJB4</accession>
<evidence type="ECO:0000313" key="3">
    <source>
        <dbReference type="EMBL" id="KIK54841.1"/>
    </source>
</evidence>
<feature type="region of interest" description="Disordered" evidence="1">
    <location>
        <begin position="67"/>
        <end position="86"/>
    </location>
</feature>
<name>A0A0D0BJB4_9AGAR</name>
<evidence type="ECO:0000313" key="4">
    <source>
        <dbReference type="Proteomes" id="UP000053593"/>
    </source>
</evidence>
<evidence type="ECO:0000256" key="1">
    <source>
        <dbReference type="SAM" id="MobiDB-lite"/>
    </source>
</evidence>
<dbReference type="HOGENOM" id="CLU_1845329_0_0_1"/>
<proteinExistence type="predicted"/>
<keyword evidence="2" id="KW-0732">Signal</keyword>
<feature type="chain" id="PRO_5002224690" evidence="2">
    <location>
        <begin position="23"/>
        <end position="139"/>
    </location>
</feature>
<dbReference type="OrthoDB" id="3061965at2759"/>
<sequence>MAAHSSALCLFIWFSCLPLSAGSLSISFPPLGTPIVGLNTQMVTWKRDEHDPQAQFFFQKIKLAEPGGPTANSSQVQISDSQNDEGTSPMTFDQAGLFEILAVDAESLLSRILLPQDILCYNLRLVLRRIQTQRQKHTA</sequence>